<accession>A0AAW0RT04</accession>
<dbReference type="Proteomes" id="UP001397290">
    <property type="component" value="Unassembled WGS sequence"/>
</dbReference>
<dbReference type="AlphaFoldDB" id="A0AAW0RT04"/>
<name>A0AAW0RT04_9HYPO</name>
<sequence>METIASALDPIPALVWGERAIAALGVPLVCDNFMFVIDDRDVDNAARQLRSAGFQDCTWSCGSRHPTFYKGSLLERIYRRIVNEYSNLDRNSVRFVFPPGQQSTSKVVLLPASYAHICVKLMPGDTLARDDNIFYPQGAPLLRSFVQTLVREPVAGMWTSCLSMWAVSYVYGELMLADDVLDLCDDEAAKAWFNKRILRSGHGIDRVTCTKRLGRKGYDETLARGGLT</sequence>
<protein>
    <submittedName>
        <fullName evidence="1">Uncharacterized protein</fullName>
    </submittedName>
</protein>
<gene>
    <name evidence="1" type="ORF">G3M48_004478</name>
</gene>
<comment type="caution">
    <text evidence="1">The sequence shown here is derived from an EMBL/GenBank/DDBJ whole genome shotgun (WGS) entry which is preliminary data.</text>
</comment>
<evidence type="ECO:0000313" key="2">
    <source>
        <dbReference type="Proteomes" id="UP001397290"/>
    </source>
</evidence>
<keyword evidence="2" id="KW-1185">Reference proteome</keyword>
<organism evidence="1 2">
    <name type="scientific">Beauveria asiatica</name>
    <dbReference type="NCBI Taxonomy" id="1069075"/>
    <lineage>
        <taxon>Eukaryota</taxon>
        <taxon>Fungi</taxon>
        <taxon>Dikarya</taxon>
        <taxon>Ascomycota</taxon>
        <taxon>Pezizomycotina</taxon>
        <taxon>Sordariomycetes</taxon>
        <taxon>Hypocreomycetidae</taxon>
        <taxon>Hypocreales</taxon>
        <taxon>Cordycipitaceae</taxon>
        <taxon>Beauveria</taxon>
    </lineage>
</organism>
<proteinExistence type="predicted"/>
<evidence type="ECO:0000313" key="1">
    <source>
        <dbReference type="EMBL" id="KAK8145394.1"/>
    </source>
</evidence>
<reference evidence="1 2" key="1">
    <citation type="submission" date="2020-02" db="EMBL/GenBank/DDBJ databases">
        <title>Comparative genomics of the hypocrealean fungal genus Beauvera.</title>
        <authorList>
            <person name="Showalter D.N."/>
            <person name="Bushley K.E."/>
            <person name="Rehner S.A."/>
        </authorList>
    </citation>
    <scope>NUCLEOTIDE SEQUENCE [LARGE SCALE GENOMIC DNA]</scope>
    <source>
        <strain evidence="1 2">ARSEF4384</strain>
    </source>
</reference>
<dbReference type="EMBL" id="JAAHCF010000293">
    <property type="protein sequence ID" value="KAK8145394.1"/>
    <property type="molecule type" value="Genomic_DNA"/>
</dbReference>